<dbReference type="GO" id="GO:0004045">
    <property type="term" value="F:peptidyl-tRNA hydrolase activity"/>
    <property type="evidence" value="ECO:0007669"/>
    <property type="project" value="UniProtKB-EC"/>
</dbReference>
<dbReference type="RefSeq" id="WP_379584557.1">
    <property type="nucleotide sequence ID" value="NZ_JBHSQW010000023.1"/>
</dbReference>
<evidence type="ECO:0000313" key="4">
    <source>
        <dbReference type="EMBL" id="MFC5994531.1"/>
    </source>
</evidence>
<feature type="compositionally biased region" description="Basic residues" evidence="2">
    <location>
        <begin position="130"/>
        <end position="142"/>
    </location>
</feature>
<proteinExistence type="inferred from homology"/>
<accession>A0ABW1J194</accession>
<feature type="domain" description="Prokaryotic-type class I peptide chain release factors" evidence="3">
    <location>
        <begin position="12"/>
        <end position="137"/>
    </location>
</feature>
<dbReference type="InterPro" id="IPR000352">
    <property type="entry name" value="Pep_chain_release_fac_I"/>
</dbReference>
<dbReference type="InterPro" id="IPR045853">
    <property type="entry name" value="Pep_chain_release_fac_I_sf"/>
</dbReference>
<dbReference type="PANTHER" id="PTHR47814:SF1">
    <property type="entry name" value="PEPTIDYL-TRNA HYDROLASE ARFB"/>
    <property type="match status" value="1"/>
</dbReference>
<evidence type="ECO:0000256" key="2">
    <source>
        <dbReference type="SAM" id="MobiDB-lite"/>
    </source>
</evidence>
<dbReference type="Gene3D" id="3.30.160.20">
    <property type="match status" value="1"/>
</dbReference>
<name>A0ABW1J194_9PSEU</name>
<keyword evidence="4" id="KW-0378">Hydrolase</keyword>
<protein>
    <submittedName>
        <fullName evidence="4">Alternative ribosome rescue aminoacyl-tRNA hydrolase ArfB</fullName>
        <ecNumber evidence="4">3.1.1.29</ecNumber>
    </submittedName>
</protein>
<dbReference type="EC" id="3.1.1.29" evidence="4"/>
<reference evidence="5" key="1">
    <citation type="journal article" date="2019" name="Int. J. Syst. Evol. Microbiol.">
        <title>The Global Catalogue of Microorganisms (GCM) 10K type strain sequencing project: providing services to taxonomists for standard genome sequencing and annotation.</title>
        <authorList>
            <consortium name="The Broad Institute Genomics Platform"/>
            <consortium name="The Broad Institute Genome Sequencing Center for Infectious Disease"/>
            <person name="Wu L."/>
            <person name="Ma J."/>
        </authorList>
    </citation>
    <scope>NUCLEOTIDE SEQUENCE [LARGE SCALE GENOMIC DNA]</scope>
    <source>
        <strain evidence="5">CCM 8391</strain>
    </source>
</reference>
<feature type="region of interest" description="Disordered" evidence="2">
    <location>
        <begin position="100"/>
        <end position="142"/>
    </location>
</feature>
<organism evidence="4 5">
    <name type="scientific">Pseudonocardia hispaniensis</name>
    <dbReference type="NCBI Taxonomy" id="904933"/>
    <lineage>
        <taxon>Bacteria</taxon>
        <taxon>Bacillati</taxon>
        <taxon>Actinomycetota</taxon>
        <taxon>Actinomycetes</taxon>
        <taxon>Pseudonocardiales</taxon>
        <taxon>Pseudonocardiaceae</taxon>
        <taxon>Pseudonocardia</taxon>
    </lineage>
</organism>
<dbReference type="PANTHER" id="PTHR47814">
    <property type="entry name" value="PEPTIDYL-TRNA HYDROLASE ARFB"/>
    <property type="match status" value="1"/>
</dbReference>
<keyword evidence="5" id="KW-1185">Reference proteome</keyword>
<evidence type="ECO:0000313" key="5">
    <source>
        <dbReference type="Proteomes" id="UP001596302"/>
    </source>
</evidence>
<sequence>MPEDGLPVRGSVVLAERELRWRFSRASGPGGQGVNTTDSRVELSFDLARSASVPAHLRERALARLGGQLVDGVLTVVAAEHRSQLRNRGAARERLAATLRAAMTSDPPPRRPTRPTAASRRRRLDDKSRRGAVKRLRGRPQV</sequence>
<comment type="similarity">
    <text evidence="1">Belongs to the prokaryotic/mitochondrial release factor family.</text>
</comment>
<evidence type="ECO:0000256" key="1">
    <source>
        <dbReference type="ARBA" id="ARBA00010835"/>
    </source>
</evidence>
<dbReference type="EMBL" id="JBHSQW010000023">
    <property type="protein sequence ID" value="MFC5994531.1"/>
    <property type="molecule type" value="Genomic_DNA"/>
</dbReference>
<dbReference type="SUPFAM" id="SSF75620">
    <property type="entry name" value="Release factor"/>
    <property type="match status" value="1"/>
</dbReference>
<dbReference type="Pfam" id="PF00472">
    <property type="entry name" value="RF-1"/>
    <property type="match status" value="1"/>
</dbReference>
<dbReference type="Proteomes" id="UP001596302">
    <property type="component" value="Unassembled WGS sequence"/>
</dbReference>
<comment type="caution">
    <text evidence="4">The sequence shown here is derived from an EMBL/GenBank/DDBJ whole genome shotgun (WGS) entry which is preliminary data.</text>
</comment>
<gene>
    <name evidence="4" type="primary">arfB</name>
    <name evidence="4" type="ORF">ACFQE5_09945</name>
</gene>
<evidence type="ECO:0000259" key="3">
    <source>
        <dbReference type="Pfam" id="PF00472"/>
    </source>
</evidence>
<dbReference type="NCBIfam" id="NF006718">
    <property type="entry name" value="PRK09256.1"/>
    <property type="match status" value="1"/>
</dbReference>